<protein>
    <recommendedName>
        <fullName evidence="3">STAS/SEC14 domain-containing protein</fullName>
    </recommendedName>
</protein>
<name>A0A4S2HA30_9PROT</name>
<organism evidence="1 2">
    <name type="scientific">Marinicauda pacifica</name>
    <dbReference type="NCBI Taxonomy" id="1133559"/>
    <lineage>
        <taxon>Bacteria</taxon>
        <taxon>Pseudomonadati</taxon>
        <taxon>Pseudomonadota</taxon>
        <taxon>Alphaproteobacteria</taxon>
        <taxon>Maricaulales</taxon>
        <taxon>Maricaulaceae</taxon>
        <taxon>Marinicauda</taxon>
    </lineage>
</organism>
<reference evidence="1 2" key="1">
    <citation type="journal article" date="2013" name="Int. J. Syst. Evol. Microbiol.">
        <title>Marinicauda pacifica gen. nov., sp. nov., a prosthecate alphaproteobacterium of the family Hyphomonadaceae isolated from deep seawater.</title>
        <authorList>
            <person name="Zhang X.Y."/>
            <person name="Li G.W."/>
            <person name="Wang C.S."/>
            <person name="Zhang Y.J."/>
            <person name="Xu X.W."/>
            <person name="Li H."/>
            <person name="Liu A."/>
            <person name="Liu C."/>
            <person name="Xie B.B."/>
            <person name="Qin Q.L."/>
            <person name="Xu Z."/>
            <person name="Chen X.L."/>
            <person name="Zhou B.C."/>
            <person name="Zhang Y.Z."/>
        </authorList>
    </citation>
    <scope>NUCLEOTIDE SEQUENCE [LARGE SCALE GENOMIC DNA]</scope>
    <source>
        <strain evidence="1 2">P-1 km-3</strain>
    </source>
</reference>
<sequence length="126" mass="14394">MDDLVLERSELGELNVFCVKLIGTNRYKESRANAEKLCDRLVRENRAGLLMDYTQCTLDHTTEQFAEIVTLFSARVPKSCVIAYVFAPENMMHALLMTKRLHQAGFTAGAFPVFEKAEEFLEERLS</sequence>
<dbReference type="AlphaFoldDB" id="A0A4S2HA30"/>
<evidence type="ECO:0000313" key="2">
    <source>
        <dbReference type="Proteomes" id="UP000305451"/>
    </source>
</evidence>
<proteinExistence type="predicted"/>
<comment type="caution">
    <text evidence="1">The sequence shown here is derived from an EMBL/GenBank/DDBJ whole genome shotgun (WGS) entry which is preliminary data.</text>
</comment>
<dbReference type="EMBL" id="SRXV01000002">
    <property type="protein sequence ID" value="TGY92764.1"/>
    <property type="molecule type" value="Genomic_DNA"/>
</dbReference>
<gene>
    <name evidence="1" type="ORF">E5162_06725</name>
</gene>
<evidence type="ECO:0000313" key="1">
    <source>
        <dbReference type="EMBL" id="TGY92764.1"/>
    </source>
</evidence>
<dbReference type="RefSeq" id="WP_135944242.1">
    <property type="nucleotide sequence ID" value="NZ_BMEI01000002.1"/>
</dbReference>
<dbReference type="Proteomes" id="UP000305451">
    <property type="component" value="Unassembled WGS sequence"/>
</dbReference>
<keyword evidence="2" id="KW-1185">Reference proteome</keyword>
<evidence type="ECO:0008006" key="3">
    <source>
        <dbReference type="Google" id="ProtNLM"/>
    </source>
</evidence>
<accession>A0A4S2HA30</accession>
<dbReference type="OrthoDB" id="7631856at2"/>